<feature type="chain" id="PRO_5008261589" evidence="1">
    <location>
        <begin position="25"/>
        <end position="61"/>
    </location>
</feature>
<dbReference type="Pfam" id="PF06476">
    <property type="entry name" value="DUF1090"/>
    <property type="match status" value="1"/>
</dbReference>
<proteinExistence type="predicted"/>
<gene>
    <name evidence="2" type="ORF">SGGMMB4_02571</name>
</gene>
<dbReference type="PROSITE" id="PS51257">
    <property type="entry name" value="PROKAR_LIPOPROTEIN"/>
    <property type="match status" value="1"/>
</dbReference>
<name>A0A193QIQ9_SODGM</name>
<feature type="signal peptide" evidence="1">
    <location>
        <begin position="1"/>
        <end position="24"/>
    </location>
</feature>
<dbReference type="Proteomes" id="UP000245838">
    <property type="component" value="Chromosome sggmmb4_Chromosome"/>
</dbReference>
<keyword evidence="1" id="KW-0732">Signal</keyword>
<dbReference type="InterPro" id="IPR009468">
    <property type="entry name" value="DUF1090"/>
</dbReference>
<dbReference type="EMBL" id="LN854557">
    <property type="protein sequence ID" value="CRL45067.1"/>
    <property type="molecule type" value="Genomic_DNA"/>
</dbReference>
<dbReference type="RefSeq" id="WP_041866842.1">
    <property type="nucleotide sequence ID" value="NC_007712.1"/>
</dbReference>
<protein>
    <submittedName>
        <fullName evidence="2">Uncharacterized protein</fullName>
    </submittedName>
</protein>
<accession>A0A193QIQ9</accession>
<evidence type="ECO:0000313" key="2">
    <source>
        <dbReference type="EMBL" id="CRL45067.1"/>
    </source>
</evidence>
<organism evidence="2 3">
    <name type="scientific">Sodalis glossinidius (strain morsitans)</name>
    <dbReference type="NCBI Taxonomy" id="343509"/>
    <lineage>
        <taxon>Bacteria</taxon>
        <taxon>Pseudomonadati</taxon>
        <taxon>Pseudomonadota</taxon>
        <taxon>Gammaproteobacteria</taxon>
        <taxon>Enterobacterales</taxon>
        <taxon>Bruguierivoracaceae</taxon>
        <taxon>Sodalis</taxon>
    </lineage>
</organism>
<evidence type="ECO:0000256" key="1">
    <source>
        <dbReference type="SAM" id="SignalP"/>
    </source>
</evidence>
<dbReference type="AlphaFoldDB" id="A0A193QIQ9"/>
<reference evidence="2 3" key="1">
    <citation type="submission" date="2015-05" db="EMBL/GenBank/DDBJ databases">
        <authorList>
            <person name="Goodhead I."/>
        </authorList>
    </citation>
    <scope>NUCLEOTIDE SEQUENCE [LARGE SCALE GENOMIC DNA]</scope>
    <source>
        <strain evidence="3">morsitans</strain>
    </source>
</reference>
<evidence type="ECO:0000313" key="3">
    <source>
        <dbReference type="Proteomes" id="UP000245838"/>
    </source>
</evidence>
<sequence length="61" mass="6783">MKLTFSYLTLISFMMGISAQNALAASGCTAKQQSVQTQLSHARAQGNTLRVQKVWRKHCLK</sequence>
<dbReference type="OrthoDB" id="8689941at2"/>